<dbReference type="Proteomes" id="UP000217979">
    <property type="component" value="Chromosome"/>
</dbReference>
<dbReference type="Proteomes" id="UP000251197">
    <property type="component" value="Unassembled WGS sequence"/>
</dbReference>
<reference evidence="1 3" key="1">
    <citation type="submission" date="2017-09" db="EMBL/GenBank/DDBJ databases">
        <title>FDA dAtabase for Regulatory Grade micrObial Sequences (FDA-ARGOS): Supporting development and validation of Infectious Disease Dx tests.</title>
        <authorList>
            <person name="Minogue T."/>
            <person name="Wolcott M."/>
            <person name="Wasieloski L."/>
            <person name="Aguilar W."/>
            <person name="Moore D."/>
            <person name="Tallon L."/>
            <person name="Sadzewicz L."/>
            <person name="Ott S."/>
            <person name="Zhao X."/>
            <person name="Nagaraj S."/>
            <person name="Vavikolanu K."/>
            <person name="Aluvathingal J."/>
            <person name="Nadendla S."/>
            <person name="Sichtig H."/>
        </authorList>
    </citation>
    <scope>NUCLEOTIDE SEQUENCE [LARGE SCALE GENOMIC DNA]</scope>
    <source>
        <strain evidence="1 3">FDAARGOS_392</strain>
    </source>
</reference>
<evidence type="ECO:0000313" key="3">
    <source>
        <dbReference type="Proteomes" id="UP000217979"/>
    </source>
</evidence>
<organism evidence="1 3">
    <name type="scientific">Cedecea neteri</name>
    <dbReference type="NCBI Taxonomy" id="158822"/>
    <lineage>
        <taxon>Bacteria</taxon>
        <taxon>Pseudomonadati</taxon>
        <taxon>Pseudomonadota</taxon>
        <taxon>Gammaproteobacteria</taxon>
        <taxon>Enterobacterales</taxon>
        <taxon>Enterobacteriaceae</taxon>
        <taxon>Cedecea</taxon>
    </lineage>
</organism>
<gene>
    <name evidence="1" type="ORF">CO704_21575</name>
    <name evidence="2" type="ORF">NCTC12120_01780</name>
</gene>
<dbReference type="EMBL" id="UAVU01000003">
    <property type="protein sequence ID" value="SQA97932.1"/>
    <property type="molecule type" value="Genomic_DNA"/>
</dbReference>
<dbReference type="EMBL" id="CP023525">
    <property type="protein sequence ID" value="ATF94498.1"/>
    <property type="molecule type" value="Genomic_DNA"/>
</dbReference>
<dbReference type="AlphaFoldDB" id="A0A291E3R4"/>
<proteinExistence type="predicted"/>
<evidence type="ECO:0000313" key="1">
    <source>
        <dbReference type="EMBL" id="ATF94498.1"/>
    </source>
</evidence>
<sequence length="133" mass="15180">MSTFKQPLVYDALLLLYRTYWATHRHLPRAFRMTTGEAILQEITDCIKQVILANNADKQDAGQRSQSVQHLGCTRASLVVIRGLLTLGWGMTFIAHGAFMRLTTLLDSAEKQITRWQSWFMRRDAGSGTLHEQ</sequence>
<evidence type="ECO:0000313" key="2">
    <source>
        <dbReference type="EMBL" id="SQA97932.1"/>
    </source>
</evidence>
<evidence type="ECO:0000313" key="4">
    <source>
        <dbReference type="Proteomes" id="UP000251197"/>
    </source>
</evidence>
<protein>
    <submittedName>
        <fullName evidence="1">Uncharacterized protein</fullName>
    </submittedName>
</protein>
<accession>A0A291E3R4</accession>
<name>A0A291E3R4_9ENTR</name>
<reference evidence="2 4" key="2">
    <citation type="submission" date="2018-06" db="EMBL/GenBank/DDBJ databases">
        <authorList>
            <consortium name="Pathogen Informatics"/>
            <person name="Doyle S."/>
        </authorList>
    </citation>
    <scope>NUCLEOTIDE SEQUENCE [LARGE SCALE GENOMIC DNA]</scope>
    <source>
        <strain evidence="2 4">NCTC12120</strain>
    </source>
</reference>